<feature type="region of interest" description="Disordered" evidence="1">
    <location>
        <begin position="28"/>
        <end position="49"/>
    </location>
</feature>
<evidence type="ECO:0000313" key="2">
    <source>
        <dbReference type="EMBL" id="SDB30631.1"/>
    </source>
</evidence>
<dbReference type="EMBL" id="FMXQ01000004">
    <property type="protein sequence ID" value="SDB30631.1"/>
    <property type="molecule type" value="Genomic_DNA"/>
</dbReference>
<dbReference type="OrthoDB" id="964913at2"/>
<protein>
    <submittedName>
        <fullName evidence="2">Uncharacterized protein</fullName>
    </submittedName>
</protein>
<organism evidence="2 3">
    <name type="scientific">Bauldia litoralis</name>
    <dbReference type="NCBI Taxonomy" id="665467"/>
    <lineage>
        <taxon>Bacteria</taxon>
        <taxon>Pseudomonadati</taxon>
        <taxon>Pseudomonadota</taxon>
        <taxon>Alphaproteobacteria</taxon>
        <taxon>Hyphomicrobiales</taxon>
        <taxon>Kaistiaceae</taxon>
        <taxon>Bauldia</taxon>
    </lineage>
</organism>
<feature type="compositionally biased region" description="Pro residues" evidence="1">
    <location>
        <begin position="34"/>
        <end position="49"/>
    </location>
</feature>
<sequence length="187" mass="18833">MATLALLVALVALAAALIAIRMAMNAGGQHRAPGPAPAPPAPPAPPPPPAAVNYTITGTIRVTNDCDGLQASIPGRVTIKTELSNAAGTIAVPGSTTVNLAPDPASPAAPVKIGTYTITVRWLGGVPAHWTRPDVEDPATGNPVCNGIPGCVPPQVCRDRATATRTVPFVNPNTTHDIPVGCACGNP</sequence>
<dbReference type="Proteomes" id="UP000199071">
    <property type="component" value="Unassembled WGS sequence"/>
</dbReference>
<proteinExistence type="predicted"/>
<dbReference type="AlphaFoldDB" id="A0A1G6CCV9"/>
<keyword evidence="3" id="KW-1185">Reference proteome</keyword>
<gene>
    <name evidence="2" type="ORF">SAMN02982931_02325</name>
</gene>
<evidence type="ECO:0000256" key="1">
    <source>
        <dbReference type="SAM" id="MobiDB-lite"/>
    </source>
</evidence>
<name>A0A1G6CCV9_9HYPH</name>
<reference evidence="2 3" key="1">
    <citation type="submission" date="2016-10" db="EMBL/GenBank/DDBJ databases">
        <authorList>
            <person name="de Groot N.N."/>
        </authorList>
    </citation>
    <scope>NUCLEOTIDE SEQUENCE [LARGE SCALE GENOMIC DNA]</scope>
    <source>
        <strain evidence="2 3">ATCC 35022</strain>
    </source>
</reference>
<dbReference type="STRING" id="665467.SAMN02982931_02325"/>
<evidence type="ECO:0000313" key="3">
    <source>
        <dbReference type="Proteomes" id="UP000199071"/>
    </source>
</evidence>
<accession>A0A1G6CCV9</accession>
<dbReference type="RefSeq" id="WP_139167808.1">
    <property type="nucleotide sequence ID" value="NZ_FMXQ01000004.1"/>
</dbReference>